<protein>
    <submittedName>
        <fullName evidence="1">Uncharacterized protein</fullName>
    </submittedName>
</protein>
<sequence>MKTMQAAVAPTRLPARIAFVFEMEGNAANMLNNHSRLPCEISWRSIGVAAAPMKYVPIDYIMKSALVLSGNGENALRPDDLQVCGYPRTHGADRLAFIGNHAPIFHVSSSGVPDRECTSWLRHLRAEWAKHPRTYPLLAITQYSTKPMTEATTRHAERLVENHTITLAAGTPNPKTVYLIGAERERKYFSRIGARWRDILIQGQEMGLQANVAPNVRVAVDLAMAAEHGDFYEAGYGLVWPRSMTKRPAPPFVEAEERSSPG</sequence>
<evidence type="ECO:0000313" key="2">
    <source>
        <dbReference type="Proteomes" id="UP001172155"/>
    </source>
</evidence>
<dbReference type="EMBL" id="JAUKUD010000003">
    <property type="protein sequence ID" value="KAK0750248.1"/>
    <property type="molecule type" value="Genomic_DNA"/>
</dbReference>
<evidence type="ECO:0000313" key="1">
    <source>
        <dbReference type="EMBL" id="KAK0750248.1"/>
    </source>
</evidence>
<name>A0AA40F324_9PEZI</name>
<gene>
    <name evidence="1" type="ORF">B0T18DRAFT_487946</name>
</gene>
<dbReference type="Proteomes" id="UP001172155">
    <property type="component" value="Unassembled WGS sequence"/>
</dbReference>
<dbReference type="AlphaFoldDB" id="A0AA40F324"/>
<comment type="caution">
    <text evidence="1">The sequence shown here is derived from an EMBL/GenBank/DDBJ whole genome shotgun (WGS) entry which is preliminary data.</text>
</comment>
<proteinExistence type="predicted"/>
<reference evidence="1" key="1">
    <citation type="submission" date="2023-06" db="EMBL/GenBank/DDBJ databases">
        <title>Genome-scale phylogeny and comparative genomics of the fungal order Sordariales.</title>
        <authorList>
            <consortium name="Lawrence Berkeley National Laboratory"/>
            <person name="Hensen N."/>
            <person name="Bonometti L."/>
            <person name="Westerberg I."/>
            <person name="Brannstrom I.O."/>
            <person name="Guillou S."/>
            <person name="Cros-Aarteil S."/>
            <person name="Calhoun S."/>
            <person name="Haridas S."/>
            <person name="Kuo A."/>
            <person name="Mondo S."/>
            <person name="Pangilinan J."/>
            <person name="Riley R."/>
            <person name="LaButti K."/>
            <person name="Andreopoulos B."/>
            <person name="Lipzen A."/>
            <person name="Chen C."/>
            <person name="Yanf M."/>
            <person name="Daum C."/>
            <person name="Ng V."/>
            <person name="Clum A."/>
            <person name="Steindorff A."/>
            <person name="Ohm R."/>
            <person name="Martin F."/>
            <person name="Silar P."/>
            <person name="Natvig D."/>
            <person name="Lalanne C."/>
            <person name="Gautier V."/>
            <person name="Ament-velasquez S.L."/>
            <person name="Kruys A."/>
            <person name="Hutchinson M.I."/>
            <person name="Powell A.J."/>
            <person name="Barry K."/>
            <person name="Miller A.N."/>
            <person name="Grigoriev I.V."/>
            <person name="Debuchy R."/>
            <person name="Gladieux P."/>
            <person name="Thoren M.H."/>
            <person name="Johannesson H."/>
        </authorList>
    </citation>
    <scope>NUCLEOTIDE SEQUENCE</scope>
    <source>
        <strain evidence="1">SMH3187-1</strain>
    </source>
</reference>
<accession>A0AA40F324</accession>
<keyword evidence="2" id="KW-1185">Reference proteome</keyword>
<organism evidence="1 2">
    <name type="scientific">Schizothecium vesticola</name>
    <dbReference type="NCBI Taxonomy" id="314040"/>
    <lineage>
        <taxon>Eukaryota</taxon>
        <taxon>Fungi</taxon>
        <taxon>Dikarya</taxon>
        <taxon>Ascomycota</taxon>
        <taxon>Pezizomycotina</taxon>
        <taxon>Sordariomycetes</taxon>
        <taxon>Sordariomycetidae</taxon>
        <taxon>Sordariales</taxon>
        <taxon>Schizotheciaceae</taxon>
        <taxon>Schizothecium</taxon>
    </lineage>
</organism>